<dbReference type="OrthoDB" id="3904609at2759"/>
<sequence length="553" mass="61231">MAPPVASNTPSLKNHNHHSLRRRAEAHFQPLAHVPRSTSPAPQPISPRGRSPPGKRTLWQRSLKRLQATWPCLVVTKVDSTTGYCKRELTLNPGRRLQKRHKPIYYNRPPGLDELAVGDQGRHPGIGRTYSFDDLSLVASGASTSRAPSIFGISGFINDFAHQIERSFLSPLEETIYRRMLHITGPGRHRHIPHSDLLILIMDDQDSASAAAAICYTIRPLLRPDRQRLYMDLEKLLTTAQKVVLKHILFNNVEIRCTGHESRCQTPDSVAEPVLRYAPARSLTYGEAPRMKSRDVLTGRSNSSTMILNQAHSQLIDRRRPVPRTGGEYGGVFSRREITSPHAPPLTSASETDLRTPRLSLRGGGDDGARSKLERAASLITSLSRRARESQFFRPHRLGDDERPNAALWWFAGGKLDKCREHWHVPCAATLRERKALEQENRAIVGFWGTVRGAREVKRTRAGLEDVCRQIQGGGVEGSQDEAREVAKEEDAIAKKEGAEGDATGCADGEADQKPAEEEPKDAEGEKGGSDVHVSVEDNSKAGKNDEEALAGP</sequence>
<accession>A0A9W7SYT1</accession>
<comment type="caution">
    <text evidence="2">The sequence shown here is derived from an EMBL/GenBank/DDBJ whole genome shotgun (WGS) entry which is preliminary data.</text>
</comment>
<evidence type="ECO:0000256" key="1">
    <source>
        <dbReference type="SAM" id="MobiDB-lite"/>
    </source>
</evidence>
<keyword evidence="3" id="KW-1185">Reference proteome</keyword>
<reference evidence="2 3" key="1">
    <citation type="journal article" date="2018" name="IMA Fungus">
        <title>IMA Genome-F 10: Nine draft genome sequences of Claviceps purpurea s.lat., including C. arundinis, C. humidiphila, and C. cf. spartinae, pseudomolecules for the pitch canker pathogen Fusarium circinatum, draft genome of Davidsoniella eucalypti, Grosmannia galeiformis, Quambalaria eucalypti, and Teratosphaeria destructans.</title>
        <authorList>
            <person name="Wingfield B.D."/>
            <person name="Liu M."/>
            <person name="Nguyen H.D."/>
            <person name="Lane F.A."/>
            <person name="Morgan S.W."/>
            <person name="De Vos L."/>
            <person name="Wilken P.M."/>
            <person name="Duong T.A."/>
            <person name="Aylward J."/>
            <person name="Coetzee M.P."/>
            <person name="Dadej K."/>
            <person name="De Beer Z.W."/>
            <person name="Findlay W."/>
            <person name="Havenga M."/>
            <person name="Kolarik M."/>
            <person name="Menzies J.G."/>
            <person name="Naidoo K."/>
            <person name="Pochopski O."/>
            <person name="Shoukouhi P."/>
            <person name="Santana Q.C."/>
            <person name="Seifert K.A."/>
            <person name="Soal N."/>
            <person name="Steenkamp E.T."/>
            <person name="Tatham C.T."/>
            <person name="van der Nest M.A."/>
            <person name="Wingfield M.J."/>
        </authorList>
    </citation>
    <scope>NUCLEOTIDE SEQUENCE [LARGE SCALE GENOMIC DNA]</scope>
    <source>
        <strain evidence="2">CMW44962</strain>
    </source>
</reference>
<feature type="region of interest" description="Disordered" evidence="1">
    <location>
        <begin position="474"/>
        <end position="553"/>
    </location>
</feature>
<proteinExistence type="predicted"/>
<organism evidence="2 3">
    <name type="scientific">Teratosphaeria destructans</name>
    <dbReference type="NCBI Taxonomy" id="418781"/>
    <lineage>
        <taxon>Eukaryota</taxon>
        <taxon>Fungi</taxon>
        <taxon>Dikarya</taxon>
        <taxon>Ascomycota</taxon>
        <taxon>Pezizomycotina</taxon>
        <taxon>Dothideomycetes</taxon>
        <taxon>Dothideomycetidae</taxon>
        <taxon>Mycosphaerellales</taxon>
        <taxon>Teratosphaeriaceae</taxon>
        <taxon>Teratosphaeria</taxon>
    </lineage>
</organism>
<reference evidence="2 3" key="2">
    <citation type="journal article" date="2021" name="Curr. Genet.">
        <title>Genetic response to nitrogen starvation in the aggressive Eucalyptus foliar pathogen Teratosphaeria destructans.</title>
        <authorList>
            <person name="Havenga M."/>
            <person name="Wingfield B.D."/>
            <person name="Wingfield M.J."/>
            <person name="Dreyer L.L."/>
            <person name="Roets F."/>
            <person name="Aylward J."/>
        </authorList>
    </citation>
    <scope>NUCLEOTIDE SEQUENCE [LARGE SCALE GENOMIC DNA]</scope>
    <source>
        <strain evidence="2">CMW44962</strain>
    </source>
</reference>
<gene>
    <name evidence="2" type="ORF">Tdes44962_MAKER07463</name>
</gene>
<evidence type="ECO:0000313" key="3">
    <source>
        <dbReference type="Proteomes" id="UP001138500"/>
    </source>
</evidence>
<evidence type="ECO:0000313" key="2">
    <source>
        <dbReference type="EMBL" id="KAH9843393.1"/>
    </source>
</evidence>
<protein>
    <submittedName>
        <fullName evidence="2">Uncharacterized protein</fullName>
    </submittedName>
</protein>
<feature type="compositionally biased region" description="Basic and acidic residues" evidence="1">
    <location>
        <begin position="511"/>
        <end position="547"/>
    </location>
</feature>
<dbReference type="Proteomes" id="UP001138500">
    <property type="component" value="Unassembled WGS sequence"/>
</dbReference>
<dbReference type="EMBL" id="RIBY02000369">
    <property type="protein sequence ID" value="KAH9843393.1"/>
    <property type="molecule type" value="Genomic_DNA"/>
</dbReference>
<feature type="region of interest" description="Disordered" evidence="1">
    <location>
        <begin position="29"/>
        <end position="56"/>
    </location>
</feature>
<feature type="compositionally biased region" description="Basic and acidic residues" evidence="1">
    <location>
        <begin position="481"/>
        <end position="499"/>
    </location>
</feature>
<name>A0A9W7SYT1_9PEZI</name>
<dbReference type="AlphaFoldDB" id="A0A9W7SYT1"/>
<feature type="region of interest" description="Disordered" evidence="1">
    <location>
        <begin position="320"/>
        <end position="369"/>
    </location>
</feature>